<dbReference type="Proteomes" id="UP000285530">
    <property type="component" value="Unassembled WGS sequence"/>
</dbReference>
<proteinExistence type="predicted"/>
<gene>
    <name evidence="2" type="ORF">D3P06_03370</name>
</gene>
<dbReference type="EMBL" id="QZEV01000008">
    <property type="protein sequence ID" value="RJL06523.1"/>
    <property type="molecule type" value="Genomic_DNA"/>
</dbReference>
<feature type="transmembrane region" description="Helical" evidence="1">
    <location>
        <begin position="21"/>
        <end position="43"/>
    </location>
</feature>
<evidence type="ECO:0000313" key="3">
    <source>
        <dbReference type="Proteomes" id="UP000285530"/>
    </source>
</evidence>
<feature type="transmembrane region" description="Helical" evidence="1">
    <location>
        <begin position="55"/>
        <end position="76"/>
    </location>
</feature>
<comment type="caution">
    <text evidence="2">The sequence shown here is derived from an EMBL/GenBank/DDBJ whole genome shotgun (WGS) entry which is preliminary data.</text>
</comment>
<evidence type="ECO:0008006" key="4">
    <source>
        <dbReference type="Google" id="ProtNLM"/>
    </source>
</evidence>
<feature type="transmembrane region" description="Helical" evidence="1">
    <location>
        <begin position="212"/>
        <end position="234"/>
    </location>
</feature>
<evidence type="ECO:0000256" key="1">
    <source>
        <dbReference type="SAM" id="Phobius"/>
    </source>
</evidence>
<feature type="transmembrane region" description="Helical" evidence="1">
    <location>
        <begin position="134"/>
        <end position="161"/>
    </location>
</feature>
<keyword evidence="3" id="KW-1185">Reference proteome</keyword>
<reference evidence="2 3" key="1">
    <citation type="submission" date="2018-09" db="EMBL/GenBank/DDBJ databases">
        <title>Paracoccus onubensis nov. sp. a moderate halophilic bacterium isolated from Gruta de las Maravillas (Aracena, Spain).</title>
        <authorList>
            <person name="Jurado V."/>
            <person name="Gutierrez-Patricio S."/>
            <person name="Gonzalez-Pimentel J.L."/>
            <person name="Laiz L."/>
            <person name="Saiz-Jimenez C."/>
        </authorList>
    </citation>
    <scope>NUCLEOTIDE SEQUENCE [LARGE SCALE GENOMIC DNA]</scope>
    <source>
        <strain evidence="2 3">DSM 19484</strain>
    </source>
</reference>
<keyword evidence="1" id="KW-1133">Transmembrane helix</keyword>
<sequence>MLACRLVFHAVRQLLGNRGATLRLSLLPGLLWLGFAAGPMLLVGTPQLRVQGGGVVPLEAAMLLAIALHVAMAVAWHRHILLGEPARLRDAGRGRQMLAYLGRLGMVLLALMPAMAAAFLLLGVAVRLGSQPAWIVAVAFAGNVLLNALILRLLTVLPGAALRHSRPWGAAWAATKGRGSTFLLLGLATTAAQTLMPHVIGSMASTSVTQAVLVHAALSWLGALITLSLITTLWGHFVEERALR</sequence>
<keyword evidence="1" id="KW-0472">Membrane</keyword>
<organism evidence="2 3">
    <name type="scientific">Paracoccus aestuarii</name>
    <dbReference type="NCBI Taxonomy" id="453842"/>
    <lineage>
        <taxon>Bacteria</taxon>
        <taxon>Pseudomonadati</taxon>
        <taxon>Pseudomonadota</taxon>
        <taxon>Alphaproteobacteria</taxon>
        <taxon>Rhodobacterales</taxon>
        <taxon>Paracoccaceae</taxon>
        <taxon>Paracoccus</taxon>
    </lineage>
</organism>
<dbReference type="AlphaFoldDB" id="A0A419A0S1"/>
<keyword evidence="1" id="KW-0812">Transmembrane</keyword>
<name>A0A419A0S1_9RHOB</name>
<feature type="transmembrane region" description="Helical" evidence="1">
    <location>
        <begin position="97"/>
        <end position="122"/>
    </location>
</feature>
<feature type="transmembrane region" description="Helical" evidence="1">
    <location>
        <begin position="182"/>
        <end position="200"/>
    </location>
</feature>
<accession>A0A419A0S1</accession>
<protein>
    <recommendedName>
        <fullName evidence="4">Beta-carotene 15,15'-monooxygenase</fullName>
    </recommendedName>
</protein>
<evidence type="ECO:0000313" key="2">
    <source>
        <dbReference type="EMBL" id="RJL06523.1"/>
    </source>
</evidence>